<dbReference type="Proteomes" id="UP000010931">
    <property type="component" value="Unassembled WGS sequence"/>
</dbReference>
<comment type="caution">
    <text evidence="2">The sequence shown here is derived from an EMBL/GenBank/DDBJ whole genome shotgun (WGS) entry which is preliminary data.</text>
</comment>
<gene>
    <name evidence="2" type="ORF">STRTUCAR8_01353</name>
</gene>
<name>L7F432_STRT8</name>
<evidence type="ECO:0000256" key="1">
    <source>
        <dbReference type="SAM" id="MobiDB-lite"/>
    </source>
</evidence>
<accession>L7F432</accession>
<dbReference type="EMBL" id="AEJB01000361">
    <property type="protein sequence ID" value="ELP65884.1"/>
    <property type="molecule type" value="Genomic_DNA"/>
</dbReference>
<sequence length="82" mass="8838">MPLEPGACRIPLSEIGRAEAYARACAELGEPRAAVEGRWRPARRPGEAHRPRQDRFPAHTSSATGRNSGAVFKDASMGSHTV</sequence>
<protein>
    <submittedName>
        <fullName evidence="2">Uncharacterized protein</fullName>
    </submittedName>
</protein>
<feature type="compositionally biased region" description="Basic and acidic residues" evidence="1">
    <location>
        <begin position="36"/>
        <end position="57"/>
    </location>
</feature>
<proteinExistence type="predicted"/>
<reference evidence="2 3" key="1">
    <citation type="journal article" date="2011" name="Plasmid">
        <title>Streptomyces turgidiscabies Car8 contains a modular pathogenicity island that shares virulence genes with other actinobacterial plant pathogens.</title>
        <authorList>
            <person name="Huguet-Tapia J.C."/>
            <person name="Badger J.H."/>
            <person name="Loria R."/>
            <person name="Pettis G.S."/>
        </authorList>
    </citation>
    <scope>NUCLEOTIDE SEQUENCE [LARGE SCALE GENOMIC DNA]</scope>
    <source>
        <strain evidence="2 3">Car8</strain>
    </source>
</reference>
<organism evidence="2 3">
    <name type="scientific">Streptomyces turgidiscabies (strain Car8)</name>
    <dbReference type="NCBI Taxonomy" id="698760"/>
    <lineage>
        <taxon>Bacteria</taxon>
        <taxon>Bacillati</taxon>
        <taxon>Actinomycetota</taxon>
        <taxon>Actinomycetes</taxon>
        <taxon>Kitasatosporales</taxon>
        <taxon>Streptomycetaceae</taxon>
        <taxon>Streptomyces</taxon>
    </lineage>
</organism>
<evidence type="ECO:0000313" key="3">
    <source>
        <dbReference type="Proteomes" id="UP000010931"/>
    </source>
</evidence>
<keyword evidence="3" id="KW-1185">Reference proteome</keyword>
<feature type="region of interest" description="Disordered" evidence="1">
    <location>
        <begin position="36"/>
        <end position="82"/>
    </location>
</feature>
<dbReference type="AlphaFoldDB" id="L7F432"/>
<evidence type="ECO:0000313" key="2">
    <source>
        <dbReference type="EMBL" id="ELP65884.1"/>
    </source>
</evidence>